<evidence type="ECO:0000313" key="4">
    <source>
        <dbReference type="Proteomes" id="UP000289555"/>
    </source>
</evidence>
<gene>
    <name evidence="3" type="ORF">HORIV_08490</name>
</gene>
<name>A0ABM7GD39_9GAMM</name>
<evidence type="ECO:0000313" key="3">
    <source>
        <dbReference type="EMBL" id="BBI48428.1"/>
    </source>
</evidence>
<keyword evidence="4" id="KW-1185">Reference proteome</keyword>
<evidence type="ECO:0000256" key="1">
    <source>
        <dbReference type="SAM" id="MobiDB-lite"/>
    </source>
</evidence>
<accession>A0ABM7GD39</accession>
<sequence>MRVSADGSTTMTYGDDVALAYDLKDTRGFVNGDDASSLSGTPSWKVEGDVSSAGHPVAGEHPIGYDSGLTNALGYAIVTDTANTGTLTVDPLTLTATQIADGTSIYGDALAPGEATLDGVLSGDQVTAVAELANPTLSASGNVNVGIYDQQADTGNLDGVDAGNYTLDTVTQPDSYSVTPRPLTVTADDQRKTEGRNDPTLTYQTETMTPGRGLVDGDTLAGELERETGEALGDYAIQQGSVTGTNNPNYRVDFIGATLTIAAATPAPQPEPEPEPERARARAAA</sequence>
<organism evidence="3 4">
    <name type="scientific">Vreelandella olivaria</name>
    <dbReference type="NCBI Taxonomy" id="390919"/>
    <lineage>
        <taxon>Bacteria</taxon>
        <taxon>Pseudomonadati</taxon>
        <taxon>Pseudomonadota</taxon>
        <taxon>Gammaproteobacteria</taxon>
        <taxon>Oceanospirillales</taxon>
        <taxon>Halomonadaceae</taxon>
        <taxon>Vreelandella</taxon>
    </lineage>
</organism>
<evidence type="ECO:0000259" key="2">
    <source>
        <dbReference type="Pfam" id="PF18676"/>
    </source>
</evidence>
<protein>
    <recommendedName>
        <fullName evidence="2">MBG domain-containing protein</fullName>
    </recommendedName>
</protein>
<reference evidence="4" key="1">
    <citation type="journal article" date="2019" name="Microbiol. Resour. Announc.">
        <title>Complete Genome Sequence of Halomonas olivaria, a Moderately Halophilic Bacterium Isolated from Olive Processing Effluents, Obtained by Nanopore Sequencing.</title>
        <authorList>
            <person name="Nagata S."/>
            <person name="Ii K.M."/>
            <person name="Tsukimi T."/>
            <person name="Miura M.C."/>
            <person name="Galipon J."/>
            <person name="Arakawa K."/>
        </authorList>
    </citation>
    <scope>NUCLEOTIDE SEQUENCE [LARGE SCALE GENOMIC DNA]</scope>
    <source>
        <strain evidence="4">TYRC17</strain>
    </source>
</reference>
<feature type="compositionally biased region" description="Basic and acidic residues" evidence="1">
    <location>
        <begin position="275"/>
        <end position="285"/>
    </location>
</feature>
<feature type="domain" description="MBG" evidence="2">
    <location>
        <begin position="183"/>
        <end position="260"/>
    </location>
</feature>
<feature type="region of interest" description="Disordered" evidence="1">
    <location>
        <begin position="263"/>
        <end position="285"/>
    </location>
</feature>
<dbReference type="Pfam" id="PF18676">
    <property type="entry name" value="MBG_2"/>
    <property type="match status" value="1"/>
</dbReference>
<dbReference type="Proteomes" id="UP000289555">
    <property type="component" value="Chromosome"/>
</dbReference>
<dbReference type="EMBL" id="AP019416">
    <property type="protein sequence ID" value="BBI48428.1"/>
    <property type="molecule type" value="Genomic_DNA"/>
</dbReference>
<feature type="region of interest" description="Disordered" evidence="1">
    <location>
        <begin position="32"/>
        <end position="51"/>
    </location>
</feature>
<proteinExistence type="predicted"/>
<dbReference type="InterPro" id="IPR041286">
    <property type="entry name" value="MBG_2"/>
</dbReference>